<evidence type="ECO:0000313" key="3">
    <source>
        <dbReference type="Proteomes" id="UP000241203"/>
    </source>
</evidence>
<evidence type="ECO:0000313" key="4">
    <source>
        <dbReference type="Proteomes" id="UP000268291"/>
    </source>
</evidence>
<keyword evidence="4" id="KW-1185">Reference proteome</keyword>
<dbReference type="RefSeq" id="WP_106562331.1">
    <property type="nucleotide sequence ID" value="NZ_PYAU01000001.1"/>
</dbReference>
<organism evidence="1 3">
    <name type="scientific">Labedella gwakjiensis</name>
    <dbReference type="NCBI Taxonomy" id="390269"/>
    <lineage>
        <taxon>Bacteria</taxon>
        <taxon>Bacillati</taxon>
        <taxon>Actinomycetota</taxon>
        <taxon>Actinomycetes</taxon>
        <taxon>Micrococcales</taxon>
        <taxon>Microbacteriaceae</taxon>
        <taxon>Labedella</taxon>
    </lineage>
</organism>
<accession>A0A2P8GT55</accession>
<reference evidence="1 3" key="1">
    <citation type="submission" date="2018-03" db="EMBL/GenBank/DDBJ databases">
        <title>Genomic Encyclopedia of Archaeal and Bacterial Type Strains, Phase II (KMG-II): from individual species to whole genera.</title>
        <authorList>
            <person name="Goeker M."/>
        </authorList>
    </citation>
    <scope>NUCLEOTIDE SEQUENCE [LARGE SCALE GENOMIC DNA]</scope>
    <source>
        <strain evidence="1 3">DSM 21548</strain>
    </source>
</reference>
<proteinExistence type="predicted"/>
<evidence type="ECO:0000313" key="2">
    <source>
        <dbReference type="EMBL" id="RUQ81951.1"/>
    </source>
</evidence>
<reference evidence="2 4" key="2">
    <citation type="submission" date="2018-12" db="EMBL/GenBank/DDBJ databases">
        <authorList>
            <person name="hu s."/>
            <person name="Xu Y."/>
            <person name="Xu B."/>
            <person name="Li F."/>
        </authorList>
    </citation>
    <scope>NUCLEOTIDE SEQUENCE [LARGE SCALE GENOMIC DNA]</scope>
    <source>
        <strain evidence="2 4">KSW2-17</strain>
    </source>
</reference>
<dbReference type="Proteomes" id="UP000268291">
    <property type="component" value="Unassembled WGS sequence"/>
</dbReference>
<dbReference type="AlphaFoldDB" id="A0A2P8GT55"/>
<protein>
    <submittedName>
        <fullName evidence="1">Uncharacterized protein</fullName>
    </submittedName>
</protein>
<gene>
    <name evidence="1" type="ORF">CLV49_0755</name>
    <name evidence="2" type="ORF">ELQ93_16820</name>
</gene>
<evidence type="ECO:0000313" key="1">
    <source>
        <dbReference type="EMBL" id="PSL37149.1"/>
    </source>
</evidence>
<dbReference type="EMBL" id="RZGY01000004">
    <property type="protein sequence ID" value="RUQ81951.1"/>
    <property type="molecule type" value="Genomic_DNA"/>
</dbReference>
<name>A0A2P8GT55_9MICO</name>
<dbReference type="EMBL" id="PYAU01000001">
    <property type="protein sequence ID" value="PSL37149.1"/>
    <property type="molecule type" value="Genomic_DNA"/>
</dbReference>
<dbReference type="Proteomes" id="UP000241203">
    <property type="component" value="Unassembled WGS sequence"/>
</dbReference>
<comment type="caution">
    <text evidence="1">The sequence shown here is derived from an EMBL/GenBank/DDBJ whole genome shotgun (WGS) entry which is preliminary data.</text>
</comment>
<sequence length="152" mass="15644">MPSSLLASRRAPVSPTSPCIAHRPSRRVVLLCVSPIAPTGRVVAAAVTSVAAGNRTLVSFPAGATRRTRTAVRLLSDRVGRERLVVVTGADLAADPDAELAHLVSVDGSTVTAAGESSVPHTGGAAARGALVSLFSDPFPVEEWTARASTRR</sequence>